<dbReference type="InterPro" id="IPR017039">
    <property type="entry name" value="Virul_fac_BrkB"/>
</dbReference>
<dbReference type="PANTHER" id="PTHR30213:SF1">
    <property type="entry name" value="INNER MEMBRANE PROTEIN YHJD"/>
    <property type="match status" value="1"/>
</dbReference>
<feature type="transmembrane region" description="Helical" evidence="6">
    <location>
        <begin position="190"/>
        <end position="212"/>
    </location>
</feature>
<dbReference type="EMBL" id="JBHUDC010000003">
    <property type="protein sequence ID" value="MFD1513196.1"/>
    <property type="molecule type" value="Genomic_DNA"/>
</dbReference>
<evidence type="ECO:0000256" key="4">
    <source>
        <dbReference type="ARBA" id="ARBA00022989"/>
    </source>
</evidence>
<evidence type="ECO:0000256" key="1">
    <source>
        <dbReference type="ARBA" id="ARBA00004651"/>
    </source>
</evidence>
<keyword evidence="4 6" id="KW-1133">Transmembrane helix</keyword>
<feature type="transmembrane region" description="Helical" evidence="6">
    <location>
        <begin position="156"/>
        <end position="178"/>
    </location>
</feature>
<comment type="caution">
    <text evidence="7">The sequence shown here is derived from an EMBL/GenBank/DDBJ whole genome shotgun (WGS) entry which is preliminary data.</text>
</comment>
<dbReference type="GO" id="GO:0005886">
    <property type="term" value="C:plasma membrane"/>
    <property type="evidence" value="ECO:0007669"/>
    <property type="project" value="UniProtKB-SubCell"/>
</dbReference>
<accession>A0ABD6AV04</accession>
<keyword evidence="3 6" id="KW-0812">Transmembrane</keyword>
<evidence type="ECO:0000256" key="6">
    <source>
        <dbReference type="SAM" id="Phobius"/>
    </source>
</evidence>
<dbReference type="Pfam" id="PF03631">
    <property type="entry name" value="Virul_fac_BrkB"/>
    <property type="match status" value="1"/>
</dbReference>
<feature type="transmembrane region" description="Helical" evidence="6">
    <location>
        <begin position="128"/>
        <end position="150"/>
    </location>
</feature>
<organism evidence="7 8">
    <name type="scientific">Halomarina rubra</name>
    <dbReference type="NCBI Taxonomy" id="2071873"/>
    <lineage>
        <taxon>Archaea</taxon>
        <taxon>Methanobacteriati</taxon>
        <taxon>Methanobacteriota</taxon>
        <taxon>Stenosarchaea group</taxon>
        <taxon>Halobacteria</taxon>
        <taxon>Halobacteriales</taxon>
        <taxon>Natronomonadaceae</taxon>
        <taxon>Halomarina</taxon>
    </lineage>
</organism>
<name>A0ABD6AV04_9EURY</name>
<evidence type="ECO:0000256" key="3">
    <source>
        <dbReference type="ARBA" id="ARBA00022692"/>
    </source>
</evidence>
<keyword evidence="5 6" id="KW-0472">Membrane</keyword>
<dbReference type="PIRSF" id="PIRSF035875">
    <property type="entry name" value="RNase_BN"/>
    <property type="match status" value="1"/>
</dbReference>
<feature type="transmembrane region" description="Helical" evidence="6">
    <location>
        <begin position="218"/>
        <end position="247"/>
    </location>
</feature>
<dbReference type="PANTHER" id="PTHR30213">
    <property type="entry name" value="INNER MEMBRANE PROTEIN YHJD"/>
    <property type="match status" value="1"/>
</dbReference>
<dbReference type="RefSeq" id="WP_250873155.1">
    <property type="nucleotide sequence ID" value="NZ_JALXFV010000003.1"/>
</dbReference>
<keyword evidence="2" id="KW-1003">Cell membrane</keyword>
<evidence type="ECO:0000256" key="5">
    <source>
        <dbReference type="ARBA" id="ARBA00023136"/>
    </source>
</evidence>
<comment type="subcellular location">
    <subcellularLocation>
        <location evidence="1">Cell membrane</location>
        <topology evidence="1">Multi-pass membrane protein</topology>
    </subcellularLocation>
</comment>
<evidence type="ECO:0000313" key="7">
    <source>
        <dbReference type="EMBL" id="MFD1513196.1"/>
    </source>
</evidence>
<keyword evidence="8" id="KW-1185">Reference proteome</keyword>
<evidence type="ECO:0000313" key="8">
    <source>
        <dbReference type="Proteomes" id="UP001597187"/>
    </source>
</evidence>
<dbReference type="Proteomes" id="UP001597187">
    <property type="component" value="Unassembled WGS sequence"/>
</dbReference>
<sequence length="262" mass="27371">MVRLADGVDLAVAVARVTLAEKLRYPAAALAYYAFVSFVPLLLLVFVAIGPVLATDISQAAPQFLTPAVRQLVNQSIATGAERTGTGVLAALVLLWSGANFVGDVRTVVERIEGDVESTIRDWLRDAVVVLGSLGTAILAVGATSILFALQPTGVVNQFAAFVGLWVTLGVVFLPLYYVPSTVVTSPRAALPGAATASLGWTLVHTGVHFYAVNAGRYAVFGVLSGIIIIFTALYLASSTLLVGIVVNAEVAARRDDESTVA</sequence>
<proteinExistence type="predicted"/>
<evidence type="ECO:0000256" key="2">
    <source>
        <dbReference type="ARBA" id="ARBA00022475"/>
    </source>
</evidence>
<reference evidence="7 8" key="1">
    <citation type="journal article" date="2019" name="Int. J. Syst. Evol. Microbiol.">
        <title>The Global Catalogue of Microorganisms (GCM) 10K type strain sequencing project: providing services to taxonomists for standard genome sequencing and annotation.</title>
        <authorList>
            <consortium name="The Broad Institute Genomics Platform"/>
            <consortium name="The Broad Institute Genome Sequencing Center for Infectious Disease"/>
            <person name="Wu L."/>
            <person name="Ma J."/>
        </authorList>
    </citation>
    <scope>NUCLEOTIDE SEQUENCE [LARGE SCALE GENOMIC DNA]</scope>
    <source>
        <strain evidence="7 8">CGMCC 1.12563</strain>
    </source>
</reference>
<dbReference type="AlphaFoldDB" id="A0ABD6AV04"/>
<gene>
    <name evidence="7" type="ORF">ACFSBT_07900</name>
</gene>
<feature type="transmembrane region" description="Helical" evidence="6">
    <location>
        <begin position="30"/>
        <end position="54"/>
    </location>
</feature>
<protein>
    <submittedName>
        <fullName evidence="7">YihY/virulence factor BrkB family protein</fullName>
    </submittedName>
</protein>